<keyword evidence="3" id="KW-1185">Reference proteome</keyword>
<gene>
    <name evidence="2" type="ORF">HannXRQ_Chr01g0013221</name>
</gene>
<evidence type="ECO:0000313" key="2">
    <source>
        <dbReference type="EMBL" id="OTG36924.1"/>
    </source>
</evidence>
<protein>
    <submittedName>
        <fullName evidence="2">Uncharacterized protein</fullName>
    </submittedName>
</protein>
<accession>A0A251VN86</accession>
<evidence type="ECO:0000313" key="3">
    <source>
        <dbReference type="Proteomes" id="UP000215914"/>
    </source>
</evidence>
<sequence length="51" mass="6739">MHMNSFSIHKKEKIRSRTSTVVHRQGRRRRWRRHRFWRRMRRLRWVPFLQP</sequence>
<dbReference type="EMBL" id="CM007890">
    <property type="protein sequence ID" value="OTG36924.1"/>
    <property type="molecule type" value="Genomic_DNA"/>
</dbReference>
<dbReference type="Proteomes" id="UP000215914">
    <property type="component" value="Chromosome 1"/>
</dbReference>
<dbReference type="InParanoid" id="A0A251VN86"/>
<proteinExistence type="predicted"/>
<feature type="region of interest" description="Disordered" evidence="1">
    <location>
        <begin position="1"/>
        <end position="26"/>
    </location>
</feature>
<organism evidence="2 3">
    <name type="scientific">Helianthus annuus</name>
    <name type="common">Common sunflower</name>
    <dbReference type="NCBI Taxonomy" id="4232"/>
    <lineage>
        <taxon>Eukaryota</taxon>
        <taxon>Viridiplantae</taxon>
        <taxon>Streptophyta</taxon>
        <taxon>Embryophyta</taxon>
        <taxon>Tracheophyta</taxon>
        <taxon>Spermatophyta</taxon>
        <taxon>Magnoliopsida</taxon>
        <taxon>eudicotyledons</taxon>
        <taxon>Gunneridae</taxon>
        <taxon>Pentapetalae</taxon>
        <taxon>asterids</taxon>
        <taxon>campanulids</taxon>
        <taxon>Asterales</taxon>
        <taxon>Asteraceae</taxon>
        <taxon>Asteroideae</taxon>
        <taxon>Heliantheae alliance</taxon>
        <taxon>Heliantheae</taxon>
        <taxon>Helianthus</taxon>
    </lineage>
</organism>
<reference evidence="3" key="1">
    <citation type="journal article" date="2017" name="Nature">
        <title>The sunflower genome provides insights into oil metabolism, flowering and Asterid evolution.</title>
        <authorList>
            <person name="Badouin H."/>
            <person name="Gouzy J."/>
            <person name="Grassa C.J."/>
            <person name="Murat F."/>
            <person name="Staton S.E."/>
            <person name="Cottret L."/>
            <person name="Lelandais-Briere C."/>
            <person name="Owens G.L."/>
            <person name="Carrere S."/>
            <person name="Mayjonade B."/>
            <person name="Legrand L."/>
            <person name="Gill N."/>
            <person name="Kane N.C."/>
            <person name="Bowers J.E."/>
            <person name="Hubner S."/>
            <person name="Bellec A."/>
            <person name="Berard A."/>
            <person name="Berges H."/>
            <person name="Blanchet N."/>
            <person name="Boniface M.C."/>
            <person name="Brunel D."/>
            <person name="Catrice O."/>
            <person name="Chaidir N."/>
            <person name="Claudel C."/>
            <person name="Donnadieu C."/>
            <person name="Faraut T."/>
            <person name="Fievet G."/>
            <person name="Helmstetter N."/>
            <person name="King M."/>
            <person name="Knapp S.J."/>
            <person name="Lai Z."/>
            <person name="Le Paslier M.C."/>
            <person name="Lippi Y."/>
            <person name="Lorenzon L."/>
            <person name="Mandel J.R."/>
            <person name="Marage G."/>
            <person name="Marchand G."/>
            <person name="Marquand E."/>
            <person name="Bret-Mestries E."/>
            <person name="Morien E."/>
            <person name="Nambeesan S."/>
            <person name="Nguyen T."/>
            <person name="Pegot-Espagnet P."/>
            <person name="Pouilly N."/>
            <person name="Raftis F."/>
            <person name="Sallet E."/>
            <person name="Schiex T."/>
            <person name="Thomas J."/>
            <person name="Vandecasteele C."/>
            <person name="Vares D."/>
            <person name="Vear F."/>
            <person name="Vautrin S."/>
            <person name="Crespi M."/>
            <person name="Mangin B."/>
            <person name="Burke J.M."/>
            <person name="Salse J."/>
            <person name="Munos S."/>
            <person name="Vincourt P."/>
            <person name="Rieseberg L.H."/>
            <person name="Langlade N.B."/>
        </authorList>
    </citation>
    <scope>NUCLEOTIDE SEQUENCE [LARGE SCALE GENOMIC DNA]</scope>
    <source>
        <strain evidence="3">cv. SF193</strain>
    </source>
</reference>
<name>A0A251VN86_HELAN</name>
<dbReference type="AlphaFoldDB" id="A0A251VN86"/>
<evidence type="ECO:0000256" key="1">
    <source>
        <dbReference type="SAM" id="MobiDB-lite"/>
    </source>
</evidence>